<name>A0ABS3SWH6_9FLAO</name>
<dbReference type="Gene3D" id="3.30.750.44">
    <property type="match status" value="1"/>
</dbReference>
<dbReference type="InterPro" id="IPR029045">
    <property type="entry name" value="ClpP/crotonase-like_dom_sf"/>
</dbReference>
<dbReference type="SMART" id="SM00245">
    <property type="entry name" value="TSPc"/>
    <property type="match status" value="1"/>
</dbReference>
<dbReference type="SUPFAM" id="SSF52096">
    <property type="entry name" value="ClpP/crotonase"/>
    <property type="match status" value="1"/>
</dbReference>
<gene>
    <name evidence="2" type="ORF">J4051_17485</name>
</gene>
<comment type="caution">
    <text evidence="2">The sequence shown here is derived from an EMBL/GenBank/DDBJ whole genome shotgun (WGS) entry which is preliminary data.</text>
</comment>
<dbReference type="Proteomes" id="UP000681315">
    <property type="component" value="Unassembled WGS sequence"/>
</dbReference>
<dbReference type="PANTHER" id="PTHR32060:SF30">
    <property type="entry name" value="CARBOXY-TERMINAL PROCESSING PROTEASE CTPA"/>
    <property type="match status" value="1"/>
</dbReference>
<dbReference type="InterPro" id="IPR036034">
    <property type="entry name" value="PDZ_sf"/>
</dbReference>
<dbReference type="RefSeq" id="WP_208235176.1">
    <property type="nucleotide sequence ID" value="NZ_JAGEVG010000028.1"/>
</dbReference>
<dbReference type="Gene3D" id="2.30.42.10">
    <property type="match status" value="1"/>
</dbReference>
<dbReference type="PANTHER" id="PTHR32060">
    <property type="entry name" value="TAIL-SPECIFIC PROTEASE"/>
    <property type="match status" value="1"/>
</dbReference>
<dbReference type="CDD" id="cd07562">
    <property type="entry name" value="Peptidase_S41_TRI"/>
    <property type="match status" value="1"/>
</dbReference>
<dbReference type="Gene3D" id="2.60.120.260">
    <property type="entry name" value="Galactose-binding domain-like"/>
    <property type="match status" value="1"/>
</dbReference>
<dbReference type="PROSITE" id="PS51257">
    <property type="entry name" value="PROKAR_LIPOPROTEIN"/>
    <property type="match status" value="1"/>
</dbReference>
<sequence>MKHTISIILAVISMSCLSQTKKKYNLDFETYNPRYLFAKDWMDWGDHSLEVDTLTVHSGNYSGKIKSRDNGTYGVIAYEIPANYTGDSITLEGYMKIRNVENGYAGLLLRIDGNNTPLAGENMENRNINGTKDWQKLSITLTYPEEAETIIVAGIMTGTGEAWFDDFVLTIDGQDIQALKEKEKPIYKAALDKEFDLGSKIEVSNLNDALITNLELLGKVWGFLKYNHPEIGKGNYNWDFELFRMLPEYMSSKNTNERDQLLLKWISKYGAIETCTTCQETSKDAVLIPDLSWLNEFGLNTELKNKLQEIYQNRFQGHHYYIGKAYTGNAEFLNEDEYYAMAFEDDGFKLLALYRYWNMIHYFFPYKHLTDKDWNRVLKEYIPIFVNAKNKLDYELACIRLIGEINDTHGFTYVGFNNVQNIRGMFYPPLKVEFIEGQLVVTDYYNPELKTVAKLKIGDVITAIDHKPIQAIIDSVGAYYPASNRAAKLRDISRDILRSNKKDIRVDYISNHETDQHHLPLYKQEDLNMRWYKWNSDKSYKFITPNIGYITLEFIKKEDIPEIKEIFKDTKGIIIDIRNYPSVFVPFSLGSYFVSSTTPFVKFSNFNRDHVGEFTFAPALEIPKGDVTYNGKLVVLVNETSQSQAEYTTMAFRAGANSIIVGSTTAGSDGNVSSIYLPGGLLTNISGIGVYYPDGTETQRVGIIPDVVIKPTIEGIKQGKDELLEKAIELINE</sequence>
<protein>
    <submittedName>
        <fullName evidence="2">Peptidase S41</fullName>
    </submittedName>
</protein>
<dbReference type="Gene3D" id="3.90.226.10">
    <property type="entry name" value="2-enoyl-CoA Hydratase, Chain A, domain 1"/>
    <property type="match status" value="1"/>
</dbReference>
<dbReference type="Pfam" id="PF03572">
    <property type="entry name" value="Peptidase_S41"/>
    <property type="match status" value="1"/>
</dbReference>
<evidence type="ECO:0000313" key="2">
    <source>
        <dbReference type="EMBL" id="MBO3100069.1"/>
    </source>
</evidence>
<evidence type="ECO:0000259" key="1">
    <source>
        <dbReference type="SMART" id="SM00245"/>
    </source>
</evidence>
<reference evidence="2 3" key="1">
    <citation type="submission" date="2021-03" db="EMBL/GenBank/DDBJ databases">
        <title>Gelidibacter sp. nov., isolated from costal sediment.</title>
        <authorList>
            <person name="Lun K.-Y."/>
        </authorList>
    </citation>
    <scope>NUCLEOTIDE SEQUENCE [LARGE SCALE GENOMIC DNA]</scope>
    <source>
        <strain evidence="2 3">DF109</strain>
    </source>
</reference>
<feature type="domain" description="Tail specific protease" evidence="1">
    <location>
        <begin position="489"/>
        <end position="710"/>
    </location>
</feature>
<keyword evidence="3" id="KW-1185">Reference proteome</keyword>
<organism evidence="2 3">
    <name type="scientific">Gelidibacter pelagius</name>
    <dbReference type="NCBI Taxonomy" id="2819985"/>
    <lineage>
        <taxon>Bacteria</taxon>
        <taxon>Pseudomonadati</taxon>
        <taxon>Bacteroidota</taxon>
        <taxon>Flavobacteriia</taxon>
        <taxon>Flavobacteriales</taxon>
        <taxon>Flavobacteriaceae</taxon>
        <taxon>Gelidibacter</taxon>
    </lineage>
</organism>
<dbReference type="InterPro" id="IPR005151">
    <property type="entry name" value="Tail-specific_protease"/>
</dbReference>
<evidence type="ECO:0000313" key="3">
    <source>
        <dbReference type="Proteomes" id="UP000681315"/>
    </source>
</evidence>
<accession>A0ABS3SWH6</accession>
<dbReference type="EMBL" id="JAGEVG010000028">
    <property type="protein sequence ID" value="MBO3100069.1"/>
    <property type="molecule type" value="Genomic_DNA"/>
</dbReference>
<proteinExistence type="predicted"/>